<accession>A0ABW0L4I8</accession>
<keyword evidence="4" id="KW-1185">Reference proteome</keyword>
<name>A0ABW0L4I8_9BURK</name>
<feature type="chain" id="PRO_5045771113" evidence="1">
    <location>
        <begin position="21"/>
        <end position="452"/>
    </location>
</feature>
<dbReference type="Pfam" id="PF03572">
    <property type="entry name" value="Peptidase_S41"/>
    <property type="match status" value="1"/>
</dbReference>
<dbReference type="EMBL" id="JBHSMU010000008">
    <property type="protein sequence ID" value="MFC5459682.1"/>
    <property type="molecule type" value="Genomic_DNA"/>
</dbReference>
<evidence type="ECO:0000313" key="3">
    <source>
        <dbReference type="EMBL" id="MFC5459682.1"/>
    </source>
</evidence>
<sequence>MRQRIWLMIAGVLASAVVHAGPARFTPEQLQQDLQAARDFIAVTHPKPDEWVSAQALQQAMHNAETQLRDPKTRDEAWRILARMNPVFADAHLAILQPEWHGQAREFLQSGGAFFPFEVQVDASGQLFVRAELGGAASSYARKRIERINGVAAKQVVDELLSLMHGDTPEFRAQLLSRRFWFFYWKVYGAPARFDLSVEGQVLQREASTAQGQALQLGSDAPFERMFHLKHLGNDTALLTINTFLWPDTEAFYAFTTAAFTRLRDEKVKTLLIDVRENGGGDEIWRQGILRHIADKPFRNASTYIKKVIAGRAGAGEKVGDVVHGSATSWEQPQPDNPIRFKGQVYVLVGGTTYSAATLFANAVQDFGFGKLVGAAGYARARQSGGVQSRTLPNTGLEVVSPRFILDRPSGLREPVLLQPDIVLPDDPFNPQGLVDALLARLRTLPARTASR</sequence>
<dbReference type="InterPro" id="IPR005151">
    <property type="entry name" value="Tail-specific_protease"/>
</dbReference>
<evidence type="ECO:0000313" key="4">
    <source>
        <dbReference type="Proteomes" id="UP001596050"/>
    </source>
</evidence>
<reference evidence="4" key="1">
    <citation type="journal article" date="2019" name="Int. J. Syst. Evol. Microbiol.">
        <title>The Global Catalogue of Microorganisms (GCM) 10K type strain sequencing project: providing services to taxonomists for standard genome sequencing and annotation.</title>
        <authorList>
            <consortium name="The Broad Institute Genomics Platform"/>
            <consortium name="The Broad Institute Genome Sequencing Center for Infectious Disease"/>
            <person name="Wu L."/>
            <person name="Ma J."/>
        </authorList>
    </citation>
    <scope>NUCLEOTIDE SEQUENCE [LARGE SCALE GENOMIC DNA]</scope>
    <source>
        <strain evidence="4">KACC 12649</strain>
    </source>
</reference>
<dbReference type="InterPro" id="IPR029045">
    <property type="entry name" value="ClpP/crotonase-like_dom_sf"/>
</dbReference>
<dbReference type="PANTHER" id="PTHR32060:SF30">
    <property type="entry name" value="CARBOXY-TERMINAL PROCESSING PROTEASE CTPA"/>
    <property type="match status" value="1"/>
</dbReference>
<dbReference type="RefSeq" id="WP_379781760.1">
    <property type="nucleotide sequence ID" value="NZ_JBHSMU010000008.1"/>
</dbReference>
<dbReference type="Proteomes" id="UP001596050">
    <property type="component" value="Unassembled WGS sequence"/>
</dbReference>
<dbReference type="SUPFAM" id="SSF52096">
    <property type="entry name" value="ClpP/crotonase"/>
    <property type="match status" value="1"/>
</dbReference>
<evidence type="ECO:0000256" key="1">
    <source>
        <dbReference type="SAM" id="SignalP"/>
    </source>
</evidence>
<organism evidence="3 4">
    <name type="scientific">Massilia niabensis</name>
    <dbReference type="NCBI Taxonomy" id="544910"/>
    <lineage>
        <taxon>Bacteria</taxon>
        <taxon>Pseudomonadati</taxon>
        <taxon>Pseudomonadota</taxon>
        <taxon>Betaproteobacteria</taxon>
        <taxon>Burkholderiales</taxon>
        <taxon>Oxalobacteraceae</taxon>
        <taxon>Telluria group</taxon>
        <taxon>Massilia</taxon>
    </lineage>
</organism>
<feature type="signal peptide" evidence="1">
    <location>
        <begin position="1"/>
        <end position="20"/>
    </location>
</feature>
<feature type="domain" description="Tail specific protease" evidence="2">
    <location>
        <begin position="236"/>
        <end position="379"/>
    </location>
</feature>
<keyword evidence="1" id="KW-0732">Signal</keyword>
<protein>
    <submittedName>
        <fullName evidence="3">S41 family peptidase</fullName>
    </submittedName>
</protein>
<dbReference type="PANTHER" id="PTHR32060">
    <property type="entry name" value="TAIL-SPECIFIC PROTEASE"/>
    <property type="match status" value="1"/>
</dbReference>
<gene>
    <name evidence="3" type="ORF">ACFPN5_07650</name>
</gene>
<evidence type="ECO:0000259" key="2">
    <source>
        <dbReference type="Pfam" id="PF03572"/>
    </source>
</evidence>
<comment type="caution">
    <text evidence="3">The sequence shown here is derived from an EMBL/GenBank/DDBJ whole genome shotgun (WGS) entry which is preliminary data.</text>
</comment>
<proteinExistence type="predicted"/>
<dbReference type="Gene3D" id="3.90.226.10">
    <property type="entry name" value="2-enoyl-CoA Hydratase, Chain A, domain 1"/>
    <property type="match status" value="1"/>
</dbReference>